<sequence length="318" mass="34509">MKQTCILQDTETPEKTPDLLAAATLMYGRDGFKSHVVVVNASPETFTDRFHHVIQVAEGLVADNDPRAITEILETLHQTHGFDSILIPATTLGKMIAPRLAWRLKTGLASGVTDITVREGRVEITRPARSGTILETILPKGPGPVMMTIRPHAFEHPPEETVSTRISQYSRPVTTRSTLTRLGVEQNIIEPRDIREYEVLVAGGGGAARCFPALKPLADALNGTVAASRKLVDQGIARRTIQVGQSGKTVSPKVYLALGIHGSMQHLAGLRGAVSIIAVNTSPHAPICRLSDLVVQGDACEFIEKLMDKMIHHPHKNT</sequence>
<dbReference type="GO" id="GO:0009055">
    <property type="term" value="F:electron transfer activity"/>
    <property type="evidence" value="ECO:0007669"/>
    <property type="project" value="InterPro"/>
</dbReference>
<dbReference type="PANTHER" id="PTHR43153:SF1">
    <property type="entry name" value="ELECTRON TRANSFER FLAVOPROTEIN SUBUNIT ALPHA, MITOCHONDRIAL"/>
    <property type="match status" value="1"/>
</dbReference>
<dbReference type="OrthoDB" id="9770286at2"/>
<dbReference type="PANTHER" id="PTHR43153">
    <property type="entry name" value="ELECTRON TRANSFER FLAVOPROTEIN ALPHA"/>
    <property type="match status" value="1"/>
</dbReference>
<feature type="binding site" evidence="3">
    <location>
        <begin position="242"/>
        <end position="246"/>
    </location>
    <ligand>
        <name>FAD</name>
        <dbReference type="ChEBI" id="CHEBI:57692"/>
    </ligand>
</feature>
<evidence type="ECO:0000256" key="2">
    <source>
        <dbReference type="ARBA" id="ARBA00022982"/>
    </source>
</evidence>
<dbReference type="GO" id="GO:0050660">
    <property type="term" value="F:flavin adenine dinucleotide binding"/>
    <property type="evidence" value="ECO:0007669"/>
    <property type="project" value="InterPro"/>
</dbReference>
<comment type="cofactor">
    <cofactor evidence="3">
        <name>FAD</name>
        <dbReference type="ChEBI" id="CHEBI:57692"/>
    </cofactor>
    <text evidence="3">Binds 1 FAD per dimer.</text>
</comment>
<comment type="similarity">
    <text evidence="1">Belongs to the ETF alpha-subunit/FixB family.</text>
</comment>
<dbReference type="EMBL" id="APJX01000002">
    <property type="protein sequence ID" value="EMS80676.1"/>
    <property type="molecule type" value="Genomic_DNA"/>
</dbReference>
<dbReference type="GO" id="GO:0033539">
    <property type="term" value="P:fatty acid beta-oxidation using acyl-CoA dehydrogenase"/>
    <property type="evidence" value="ECO:0007669"/>
    <property type="project" value="TreeGrafter"/>
</dbReference>
<dbReference type="Pfam" id="PF00766">
    <property type="entry name" value="ETF_alpha"/>
    <property type="match status" value="1"/>
</dbReference>
<dbReference type="Pfam" id="PF01012">
    <property type="entry name" value="ETF"/>
    <property type="match status" value="1"/>
</dbReference>
<evidence type="ECO:0000259" key="4">
    <source>
        <dbReference type="SMART" id="SM00893"/>
    </source>
</evidence>
<dbReference type="AlphaFoldDB" id="S0G798"/>
<keyword evidence="6" id="KW-1185">Reference proteome</keyword>
<evidence type="ECO:0000256" key="1">
    <source>
        <dbReference type="ARBA" id="ARBA00005817"/>
    </source>
</evidence>
<proteinExistence type="inferred from homology"/>
<feature type="binding site" evidence="3">
    <location>
        <begin position="228"/>
        <end position="229"/>
    </location>
    <ligand>
        <name>FAD</name>
        <dbReference type="ChEBI" id="CHEBI:57692"/>
    </ligand>
</feature>
<dbReference type="InterPro" id="IPR014730">
    <property type="entry name" value="ETF_a/b_N"/>
</dbReference>
<dbReference type="RefSeq" id="WP_006964943.1">
    <property type="nucleotide sequence ID" value="NZ_APJX01000002.1"/>
</dbReference>
<gene>
    <name evidence="5" type="primary">fixB</name>
    <name evidence="5" type="ORF">Dpo_2c03720</name>
</gene>
<dbReference type="Gene3D" id="3.40.50.620">
    <property type="entry name" value="HUPs"/>
    <property type="match status" value="1"/>
</dbReference>
<evidence type="ECO:0000256" key="3">
    <source>
        <dbReference type="PIRSR" id="PIRSR000089-1"/>
    </source>
</evidence>
<dbReference type="PIRSF" id="PIRSF000089">
    <property type="entry name" value="Electra_flavoP_a"/>
    <property type="match status" value="1"/>
</dbReference>
<feature type="domain" description="Electron transfer flavoprotein alpha/beta-subunit N-terminal" evidence="4">
    <location>
        <begin position="4"/>
        <end position="186"/>
    </location>
</feature>
<dbReference type="SMART" id="SM00893">
    <property type="entry name" value="ETF"/>
    <property type="match status" value="1"/>
</dbReference>
<dbReference type="SUPFAM" id="SSF52467">
    <property type="entry name" value="DHS-like NAD/FAD-binding domain"/>
    <property type="match status" value="1"/>
</dbReference>
<dbReference type="InterPro" id="IPR014731">
    <property type="entry name" value="ETF_asu_C"/>
</dbReference>
<feature type="binding site" evidence="3">
    <location>
        <begin position="259"/>
        <end position="266"/>
    </location>
    <ligand>
        <name>FAD</name>
        <dbReference type="ChEBI" id="CHEBI:57692"/>
    </ligand>
</feature>
<keyword evidence="3" id="KW-0285">Flavoprotein</keyword>
<name>S0G798_9BACT</name>
<dbReference type="InterPro" id="IPR001308">
    <property type="entry name" value="ETF_a/FixB"/>
</dbReference>
<evidence type="ECO:0000313" key="6">
    <source>
        <dbReference type="Proteomes" id="UP000014216"/>
    </source>
</evidence>
<dbReference type="PATRIC" id="fig|1286635.3.peg.1347"/>
<protein>
    <submittedName>
        <fullName evidence="5">Protein fixB, electron transfer flavoprotein, alpha subunit</fullName>
    </submittedName>
</protein>
<dbReference type="InterPro" id="IPR014729">
    <property type="entry name" value="Rossmann-like_a/b/a_fold"/>
</dbReference>
<evidence type="ECO:0000313" key="5">
    <source>
        <dbReference type="EMBL" id="EMS80676.1"/>
    </source>
</evidence>
<reference evidence="5 6" key="1">
    <citation type="journal article" date="2013" name="Genome Announc.">
        <title>Draft Genome Sequence of Desulfotignum phosphitoxidans DSM 13687 Strain FiPS-3.</title>
        <authorList>
            <person name="Poehlein A."/>
            <person name="Daniel R."/>
            <person name="Simeonova D.D."/>
        </authorList>
    </citation>
    <scope>NUCLEOTIDE SEQUENCE [LARGE SCALE GENOMIC DNA]</scope>
    <source>
        <strain evidence="5 6">DSM 13687</strain>
    </source>
</reference>
<keyword evidence="2" id="KW-0813">Transport</keyword>
<feature type="binding site" evidence="3">
    <location>
        <position position="280"/>
    </location>
    <ligand>
        <name>FAD</name>
        <dbReference type="ChEBI" id="CHEBI:57692"/>
    </ligand>
</feature>
<dbReference type="Gene3D" id="3.40.50.1220">
    <property type="entry name" value="TPP-binding domain"/>
    <property type="match status" value="1"/>
</dbReference>
<keyword evidence="3" id="KW-0274">FAD</keyword>
<comment type="caution">
    <text evidence="5">The sequence shown here is derived from an EMBL/GenBank/DDBJ whole genome shotgun (WGS) entry which is preliminary data.</text>
</comment>
<dbReference type="SUPFAM" id="SSF52402">
    <property type="entry name" value="Adenine nucleotide alpha hydrolases-like"/>
    <property type="match status" value="1"/>
</dbReference>
<organism evidence="5 6">
    <name type="scientific">Desulfotignum phosphitoxidans DSM 13687</name>
    <dbReference type="NCBI Taxonomy" id="1286635"/>
    <lineage>
        <taxon>Bacteria</taxon>
        <taxon>Pseudomonadati</taxon>
        <taxon>Thermodesulfobacteriota</taxon>
        <taxon>Desulfobacteria</taxon>
        <taxon>Desulfobacterales</taxon>
        <taxon>Desulfobacteraceae</taxon>
        <taxon>Desulfotignum</taxon>
    </lineage>
</organism>
<keyword evidence="2" id="KW-0249">Electron transport</keyword>
<accession>S0G798</accession>
<dbReference type="InterPro" id="IPR029035">
    <property type="entry name" value="DHS-like_NAD/FAD-binding_dom"/>
</dbReference>
<dbReference type="Proteomes" id="UP000014216">
    <property type="component" value="Unassembled WGS sequence"/>
</dbReference>